<dbReference type="RefSeq" id="WP_213043070.1">
    <property type="nucleotide sequence ID" value="NZ_CAJNBJ010000017.1"/>
</dbReference>
<evidence type="ECO:0000256" key="3">
    <source>
        <dbReference type="ARBA" id="ARBA00022576"/>
    </source>
</evidence>
<dbReference type="PANTHER" id="PTHR46383">
    <property type="entry name" value="ASPARTATE AMINOTRANSFERASE"/>
    <property type="match status" value="1"/>
</dbReference>
<comment type="cofactor">
    <cofactor evidence="1 6">
        <name>pyridoxal 5'-phosphate</name>
        <dbReference type="ChEBI" id="CHEBI:597326"/>
    </cofactor>
</comment>
<dbReference type="InterPro" id="IPR015421">
    <property type="entry name" value="PyrdxlP-dep_Trfase_major"/>
</dbReference>
<evidence type="ECO:0000256" key="2">
    <source>
        <dbReference type="ARBA" id="ARBA00007441"/>
    </source>
</evidence>
<gene>
    <name evidence="8" type="primary">aspC</name>
    <name evidence="8" type="ORF">NSPZN2_40218</name>
</gene>
<dbReference type="InterPro" id="IPR015422">
    <property type="entry name" value="PyrdxlP-dep_Trfase_small"/>
</dbReference>
<dbReference type="InterPro" id="IPR004839">
    <property type="entry name" value="Aminotransferase_I/II_large"/>
</dbReference>
<organism evidence="8 9">
    <name type="scientific">Nitrospira defluvii</name>
    <dbReference type="NCBI Taxonomy" id="330214"/>
    <lineage>
        <taxon>Bacteria</taxon>
        <taxon>Pseudomonadati</taxon>
        <taxon>Nitrospirota</taxon>
        <taxon>Nitrospiria</taxon>
        <taxon>Nitrospirales</taxon>
        <taxon>Nitrospiraceae</taxon>
        <taxon>Nitrospira</taxon>
    </lineage>
</organism>
<reference evidence="8 9" key="1">
    <citation type="submission" date="2021-02" db="EMBL/GenBank/DDBJ databases">
        <authorList>
            <person name="Han P."/>
        </authorList>
    </citation>
    <scope>NUCLEOTIDE SEQUENCE [LARGE SCALE GENOMIC DNA]</scope>
    <source>
        <strain evidence="8">Candidatus Nitrospira sp. ZN2</strain>
    </source>
</reference>
<dbReference type="GO" id="GO:0004069">
    <property type="term" value="F:L-aspartate:2-oxoglutarate aminotransferase activity"/>
    <property type="evidence" value="ECO:0007669"/>
    <property type="project" value="UniProtKB-EC"/>
</dbReference>
<evidence type="ECO:0000256" key="5">
    <source>
        <dbReference type="ARBA" id="ARBA00022898"/>
    </source>
</evidence>
<dbReference type="Gene3D" id="3.40.640.10">
    <property type="entry name" value="Type I PLP-dependent aspartate aminotransferase-like (Major domain)"/>
    <property type="match status" value="1"/>
</dbReference>
<evidence type="ECO:0000256" key="4">
    <source>
        <dbReference type="ARBA" id="ARBA00022679"/>
    </source>
</evidence>
<evidence type="ECO:0000313" key="9">
    <source>
        <dbReference type="Proteomes" id="UP000675880"/>
    </source>
</evidence>
<evidence type="ECO:0000259" key="7">
    <source>
        <dbReference type="Pfam" id="PF00155"/>
    </source>
</evidence>
<name>A0ABM8RSU0_9BACT</name>
<comment type="similarity">
    <text evidence="2 6">Belongs to the class-I pyridoxal-phosphate-dependent aminotransferase family.</text>
</comment>
<dbReference type="PRINTS" id="PR00753">
    <property type="entry name" value="ACCSYNTHASE"/>
</dbReference>
<dbReference type="PROSITE" id="PS00105">
    <property type="entry name" value="AA_TRANSFER_CLASS_1"/>
    <property type="match status" value="1"/>
</dbReference>
<comment type="caution">
    <text evidence="8">The sequence shown here is derived from an EMBL/GenBank/DDBJ whole genome shotgun (WGS) entry which is preliminary data.</text>
</comment>
<dbReference type="SUPFAM" id="SSF53383">
    <property type="entry name" value="PLP-dependent transferases"/>
    <property type="match status" value="1"/>
</dbReference>
<keyword evidence="4 6" id="KW-0808">Transferase</keyword>
<dbReference type="EC" id="2.6.1.-" evidence="6"/>
<sequence>MKLAARVGRIVPSPTLSITATAKAMAAQGIDVIDFASGEPDFDTPEPVKAAAEAAIRAGFTKYTPSSGIDELRGAIADKLKVEQGLQYEKSQILVSCGAKHSLYNVAEALLEAGDELIIPVPFWVSYQDQTLLNDATPVLLKTEERDGYTISPDALEAAITPRTKAIIVNSPCNPTGATYDKTTLEGIAAAALRHDLVIISDEIYEKVLYDGARHISIASLSPEVAARTVVINGVSKAYAMTGWRIGYAAGPKALLTAMANIQSQSTSNPCSISQKAAVAALRLGNPFTAVMVAEFDRRRRLMVERLNNMPGVTCRMPTGAFYAFPNISGLLSKRWKDQPIGSAANLATFLLNEAQVALVPGEPFGSDIHIRLSYATSMEAIERGLTRIEAAIRRLT</sequence>
<dbReference type="InterPro" id="IPR015424">
    <property type="entry name" value="PyrdxlP-dep_Trfase"/>
</dbReference>
<evidence type="ECO:0000313" key="8">
    <source>
        <dbReference type="EMBL" id="CAE6769748.1"/>
    </source>
</evidence>
<dbReference type="Proteomes" id="UP000675880">
    <property type="component" value="Unassembled WGS sequence"/>
</dbReference>
<keyword evidence="3 6" id="KW-0032">Aminotransferase</keyword>
<dbReference type="PANTHER" id="PTHR46383:SF1">
    <property type="entry name" value="ASPARTATE AMINOTRANSFERASE"/>
    <property type="match status" value="1"/>
</dbReference>
<dbReference type="Gene3D" id="3.90.1150.10">
    <property type="entry name" value="Aspartate Aminotransferase, domain 1"/>
    <property type="match status" value="1"/>
</dbReference>
<proteinExistence type="inferred from homology"/>
<accession>A0ABM8RSU0</accession>
<dbReference type="InterPro" id="IPR050596">
    <property type="entry name" value="AspAT/PAT-like"/>
</dbReference>
<protein>
    <recommendedName>
        <fullName evidence="6">Aminotransferase</fullName>
        <ecNumber evidence="6">2.6.1.-</ecNumber>
    </recommendedName>
</protein>
<keyword evidence="9" id="KW-1185">Reference proteome</keyword>
<dbReference type="InterPro" id="IPR004838">
    <property type="entry name" value="NHTrfase_class1_PyrdxlP-BS"/>
</dbReference>
<dbReference type="CDD" id="cd00609">
    <property type="entry name" value="AAT_like"/>
    <property type="match status" value="1"/>
</dbReference>
<feature type="domain" description="Aminotransferase class I/classII large" evidence="7">
    <location>
        <begin position="31"/>
        <end position="389"/>
    </location>
</feature>
<evidence type="ECO:0000256" key="1">
    <source>
        <dbReference type="ARBA" id="ARBA00001933"/>
    </source>
</evidence>
<keyword evidence="5" id="KW-0663">Pyridoxal phosphate</keyword>
<dbReference type="EMBL" id="CAJNBJ010000017">
    <property type="protein sequence ID" value="CAE6769748.1"/>
    <property type="molecule type" value="Genomic_DNA"/>
</dbReference>
<evidence type="ECO:0000256" key="6">
    <source>
        <dbReference type="RuleBase" id="RU000481"/>
    </source>
</evidence>
<dbReference type="Pfam" id="PF00155">
    <property type="entry name" value="Aminotran_1_2"/>
    <property type="match status" value="1"/>
</dbReference>